<protein>
    <submittedName>
        <fullName evidence="1 2">Uncharacterized protein</fullName>
    </submittedName>
</protein>
<proteinExistence type="predicted"/>
<dbReference type="EMBL" id="KE524984">
    <property type="protein sequence ID" value="KFB39504.1"/>
    <property type="molecule type" value="Genomic_DNA"/>
</dbReference>
<evidence type="ECO:0000313" key="3">
    <source>
        <dbReference type="Proteomes" id="UP000030765"/>
    </source>
</evidence>
<evidence type="ECO:0000313" key="2">
    <source>
        <dbReference type="EnsemblMetazoa" id="ASIC007001-PA"/>
    </source>
</evidence>
<organism evidence="1">
    <name type="scientific">Anopheles sinensis</name>
    <name type="common">Mosquito</name>
    <dbReference type="NCBI Taxonomy" id="74873"/>
    <lineage>
        <taxon>Eukaryota</taxon>
        <taxon>Metazoa</taxon>
        <taxon>Ecdysozoa</taxon>
        <taxon>Arthropoda</taxon>
        <taxon>Hexapoda</taxon>
        <taxon>Insecta</taxon>
        <taxon>Pterygota</taxon>
        <taxon>Neoptera</taxon>
        <taxon>Endopterygota</taxon>
        <taxon>Diptera</taxon>
        <taxon>Nematocera</taxon>
        <taxon>Culicoidea</taxon>
        <taxon>Culicidae</taxon>
        <taxon>Anophelinae</taxon>
        <taxon>Anopheles</taxon>
    </lineage>
</organism>
<evidence type="ECO:0000313" key="1">
    <source>
        <dbReference type="EMBL" id="KFB39504.1"/>
    </source>
</evidence>
<reference evidence="2" key="2">
    <citation type="submission" date="2020-05" db="UniProtKB">
        <authorList>
            <consortium name="EnsemblMetazoa"/>
        </authorList>
    </citation>
    <scope>IDENTIFICATION</scope>
</reference>
<dbReference type="EMBL" id="ATLV01014741">
    <property type="status" value="NOT_ANNOTATED_CDS"/>
    <property type="molecule type" value="Genomic_DNA"/>
</dbReference>
<sequence>MESLQRTNAVRALFIFLKQKVADKLSFLQHSQATFRAHLEAGMSFPTLTLGGKEARRDDLPIFGRYYESVAWLGERFDAPPQTRDLGILINPWAIDSAGVTMVNLCRFWQKSCQLAKGAENDRDLEFANGLLACCHVGG</sequence>
<reference evidence="1 3" key="1">
    <citation type="journal article" date="2014" name="BMC Genomics">
        <title>Genome sequence of Anopheles sinensis provides insight into genetics basis of mosquito competence for malaria parasites.</title>
        <authorList>
            <person name="Zhou D."/>
            <person name="Zhang D."/>
            <person name="Ding G."/>
            <person name="Shi L."/>
            <person name="Hou Q."/>
            <person name="Ye Y."/>
            <person name="Xu Y."/>
            <person name="Zhou H."/>
            <person name="Xiong C."/>
            <person name="Li S."/>
            <person name="Yu J."/>
            <person name="Hong S."/>
            <person name="Yu X."/>
            <person name="Zou P."/>
            <person name="Chen C."/>
            <person name="Chang X."/>
            <person name="Wang W."/>
            <person name="Lv Y."/>
            <person name="Sun Y."/>
            <person name="Ma L."/>
            <person name="Shen B."/>
            <person name="Zhu C."/>
        </authorList>
    </citation>
    <scope>NUCLEOTIDE SEQUENCE [LARGE SCALE GENOMIC DNA]</scope>
</reference>
<name>A0A084VNG0_ANOSI</name>
<dbReference type="EnsemblMetazoa" id="ASIC007001-RA">
    <property type="protein sequence ID" value="ASIC007001-PA"/>
    <property type="gene ID" value="ASIC007001"/>
</dbReference>
<keyword evidence="3" id="KW-1185">Reference proteome</keyword>
<dbReference type="Proteomes" id="UP000030765">
    <property type="component" value="Unassembled WGS sequence"/>
</dbReference>
<dbReference type="VEuPathDB" id="VectorBase:ASIC007001"/>
<accession>A0A084VNG0</accession>
<dbReference type="AlphaFoldDB" id="A0A084VNG0"/>
<gene>
    <name evidence="1" type="ORF">ZHAS_00007001</name>
</gene>